<gene>
    <name evidence="1" type="ORF">N42_1521</name>
</gene>
<dbReference type="InterPro" id="IPR008878">
    <property type="entry name" value="Transposase_IS66_Orf2"/>
</dbReference>
<accession>A0A0V8EL52</accession>
<dbReference type="RefSeq" id="WP_081042754.1">
    <property type="nucleotide sequence ID" value="NZ_LKLW01000090.1"/>
</dbReference>
<reference evidence="2" key="1">
    <citation type="submission" date="2015-10" db="EMBL/GenBank/DDBJ databases">
        <title>Draft Genome Sequences of 11 Lactococcus lactis subspecies cremoris strains.</title>
        <authorList>
            <person name="Wels M."/>
            <person name="Backus L."/>
            <person name="Boekhorst J."/>
            <person name="Dijkstra A."/>
            <person name="Beerthuizen M."/>
            <person name="Kelly W."/>
            <person name="Siezen R."/>
            <person name="Bachmann H."/>
            <person name="Van Hijum S."/>
        </authorList>
    </citation>
    <scope>NUCLEOTIDE SEQUENCE [LARGE SCALE GENOMIC DNA]</scope>
    <source>
        <strain evidence="2">N42</strain>
    </source>
</reference>
<comment type="caution">
    <text evidence="1">The sequence shown here is derived from an EMBL/GenBank/DDBJ whole genome shotgun (WGS) entry which is preliminary data.</text>
</comment>
<name>A0A0V8EL52_LACLL</name>
<dbReference type="Proteomes" id="UP000052991">
    <property type="component" value="Unassembled WGS sequence"/>
</dbReference>
<dbReference type="PANTHER" id="PTHR36455">
    <property type="match status" value="1"/>
</dbReference>
<dbReference type="NCBIfam" id="NF033819">
    <property type="entry name" value="IS66_TnpB"/>
    <property type="match status" value="1"/>
</dbReference>
<dbReference type="PANTHER" id="PTHR36455:SF1">
    <property type="entry name" value="BLR8292 PROTEIN"/>
    <property type="match status" value="1"/>
</dbReference>
<organism evidence="1 2">
    <name type="scientific">Lactococcus lactis subsp. lactis</name>
    <name type="common">Streptococcus lactis</name>
    <dbReference type="NCBI Taxonomy" id="1360"/>
    <lineage>
        <taxon>Bacteria</taxon>
        <taxon>Bacillati</taxon>
        <taxon>Bacillota</taxon>
        <taxon>Bacilli</taxon>
        <taxon>Lactobacillales</taxon>
        <taxon>Streptococcaceae</taxon>
        <taxon>Lactococcus</taxon>
    </lineage>
</organism>
<protein>
    <submittedName>
        <fullName evidence="1">Mobile element protein</fullName>
    </submittedName>
</protein>
<dbReference type="AlphaFoldDB" id="A0A0V8EL52"/>
<proteinExistence type="predicted"/>
<dbReference type="EMBL" id="LKLW01000090">
    <property type="protein sequence ID" value="KSU26583.1"/>
    <property type="molecule type" value="Genomic_DNA"/>
</dbReference>
<dbReference type="PATRIC" id="fig|1360.116.peg.1311"/>
<sequence length="84" mass="9800">MFDWTSAEHLYLVCGKTGLRKGIDGLATVILEQFDLNPYEDGLFLFCGNRKDRFKALYWECDGFLLLYKRFENGRLNVPSIKTK</sequence>
<evidence type="ECO:0000313" key="2">
    <source>
        <dbReference type="Proteomes" id="UP000052991"/>
    </source>
</evidence>
<dbReference type="Pfam" id="PF05717">
    <property type="entry name" value="TnpB_IS66"/>
    <property type="match status" value="1"/>
</dbReference>
<evidence type="ECO:0000313" key="1">
    <source>
        <dbReference type="EMBL" id="KSU26583.1"/>
    </source>
</evidence>